<dbReference type="EMBL" id="BLAL01000156">
    <property type="protein sequence ID" value="GES85518.1"/>
    <property type="molecule type" value="Genomic_DNA"/>
</dbReference>
<dbReference type="OrthoDB" id="2327419at2759"/>
<sequence>MNNEQQQTNRTTNATQRALLSVPYDNLNISRDFCVINNSSSYVSRVIHRRRNQRRLNNIFTIDTLIRIRQLPIQNTGGPFTNQFFNGSTFP</sequence>
<gene>
    <name evidence="1" type="ORF">RCL2_001262400</name>
</gene>
<accession>A0A8H3QMT2</accession>
<evidence type="ECO:0000313" key="2">
    <source>
        <dbReference type="Proteomes" id="UP000615446"/>
    </source>
</evidence>
<evidence type="ECO:0000313" key="1">
    <source>
        <dbReference type="EMBL" id="GES85518.1"/>
    </source>
</evidence>
<comment type="caution">
    <text evidence="1">The sequence shown here is derived from an EMBL/GenBank/DDBJ whole genome shotgun (WGS) entry which is preliminary data.</text>
</comment>
<name>A0A8H3QMT2_9GLOM</name>
<organism evidence="1 2">
    <name type="scientific">Rhizophagus clarus</name>
    <dbReference type="NCBI Taxonomy" id="94130"/>
    <lineage>
        <taxon>Eukaryota</taxon>
        <taxon>Fungi</taxon>
        <taxon>Fungi incertae sedis</taxon>
        <taxon>Mucoromycota</taxon>
        <taxon>Glomeromycotina</taxon>
        <taxon>Glomeromycetes</taxon>
        <taxon>Glomerales</taxon>
        <taxon>Glomeraceae</taxon>
        <taxon>Rhizophagus</taxon>
    </lineage>
</organism>
<proteinExistence type="predicted"/>
<reference evidence="1" key="1">
    <citation type="submission" date="2019-10" db="EMBL/GenBank/DDBJ databases">
        <title>Conservation and host-specific expression of non-tandemly repeated heterogenous ribosome RNA gene in arbuscular mycorrhizal fungi.</title>
        <authorList>
            <person name="Maeda T."/>
            <person name="Kobayashi Y."/>
            <person name="Nakagawa T."/>
            <person name="Ezawa T."/>
            <person name="Yamaguchi K."/>
            <person name="Bino T."/>
            <person name="Nishimoto Y."/>
            <person name="Shigenobu S."/>
            <person name="Kawaguchi M."/>
        </authorList>
    </citation>
    <scope>NUCLEOTIDE SEQUENCE</scope>
    <source>
        <strain evidence="1">HR1</strain>
    </source>
</reference>
<dbReference type="AlphaFoldDB" id="A0A8H3QMT2"/>
<protein>
    <submittedName>
        <fullName evidence="1">Uncharacterized protein</fullName>
    </submittedName>
</protein>
<dbReference type="Proteomes" id="UP000615446">
    <property type="component" value="Unassembled WGS sequence"/>
</dbReference>